<comment type="caution">
    <text evidence="4">The sequence shown here is derived from an EMBL/GenBank/DDBJ whole genome shotgun (WGS) entry which is preliminary data.</text>
</comment>
<proteinExistence type="predicted"/>
<comment type="subcellular location">
    <subcellularLocation>
        <location evidence="1">Cell envelope</location>
    </subcellularLocation>
</comment>
<dbReference type="EMBL" id="JACRTI010000002">
    <property type="protein sequence ID" value="MBC8600379.1"/>
    <property type="molecule type" value="Genomic_DNA"/>
</dbReference>
<sequence length="2000" mass="221220">MKKEVTILSLRPHNRWLIYLFILAALLCSGVNKISAQDPTHGSEIYVFFKKANRGTLLYTDVNGHSPGGWIPVKLRAKSGTSKYGESLFLKTTDEPEKGNCILSLKKSYDDLNKITFLCAQFESKDDLNSFLDKKRPWKDLKKYKGAFISFHLVKESISTIDVDKYGQSDNKANYQSLAMASDLNGHYFVIEEMPYQSNALKVKSRFEYKTILKPDNGGELMYGVDNKTESNTVHITYINQAAYPIYVTAFQPVLTYFFSGKNQQSYQDQYNGYPVSSDEIWSIGGDFTLGSEPPYAGKSTSFRVLPNDSLSLDWPVNMFYPSFSETNRGLTLALQTPTANLTSSVSQVWEKLPASCSKTEEYTLPGAEDMLRFYGAFPEALPASGDQKIYLLLSNTEKFSKVELYNDEYEKIGTEITTLSTPGDLGYCFDLSTLLEDQPLGKYQLHCIGKNGETFKHNFTVEKNVETIDPDKIVTQLVVVQEDGKYLSVSRYEPPLHGSSKTLMKITGFMEKDKNSTDDKIIYNINENALINGVMQLKNDKVNSSTPSPLATLTWDQKAETVKFITLSNSNGTVITNLYAYGQKVFSSSSGEKNQIRIEMDSNINYRNTYADADDKRTPILIQGGVANQGVGIGDVTISDTGTPRLYLDGFSLNGKAKADCFLPSNILDAELNVEESLFGEYGFMGARGSLLNGTLGLHLFEQIGFKAQADVNFDMLPLSKNRYFNIDGSFNLYRLFEAKGGLECKPVDDRYNQQGHTSDLPFDLWLPTSFKVGYEGPIGVCDLKLLIDVKNLDNTSSRNYLTNPPTMELRGTLGLGKGPINVAGTGILNATHVGMTDASLDIFIPLLTDMEGMCSWGGTTYNKKTIPWFEVSGKGKLDVGGIGVLTGDAGARLRVDLAKSRKGKDYIMNKIENPGNVSLTEVSEILYDVMDVDYWGKIKLAIPIDLPFAGLEAEAGISGNKDYIRADASIKAYIDFAFLSGSIDAYAWIQYKYSTPQALTAGAGLRSGKDVEAGMPIYGYEYILPQPSRLRSTDTGNNRPITFTSNIIPVQKRKQSSFLRAFGDGYKASATEPLSVDENRIILRVRSKSNQTGLKVTTPMKDENDALYSQDFAANDLQWHQALDADGKALDYYEVSLPLNKSAEDNMNFAGDWKVEAMNADGTELDGNGKIEMQIFVAQETEKIHDVKLTNQTTVNLSADNIDSDSNYRLLYALVEDTVNQTNLQPIDTIQIQGSISDYTINPQSEAFKTVNGKYYVQVTLEKFVDQAKIEGSNETYDLYEPVSKAFSKEQYSYTNPNNPGEATAVTGKAAGSGIAQITWQSSSNEKTDGYIVTFTDEAGKSSTFTANKDASELRVRAGRPESNNDNNSSAVLETNKKYAVTVKPFHQLDSITNIFGKAGSVNDSLMIPDPEFFTLYALPTKFYLEKENKEQVPVITNGLLLDATPASIAGTVIYAQSSDKLILNCQSSINSGSANMEFRHSVDGVTYDKITPTSSGTEFTVEMTPLDKDTTYYAQALFYNNNSDTTLYEFRIKIDNVPPILMLTSLERDGTSKDNVRFILSGTTEAGADLFLNGHDITPQLTAKGFSLDVTDSLVLNFKAIDKAGNITIGKYLVSSDFTSGKDQTKSVKLLTPGGYTTFRLNKDGKADVKLLARIIDQKDEQTEITDPNAITWDINYDKHKMASLKKETDSTALASFSKGILPYGEGAGDVTLMVHYKKLLGDVAILHVRSYEEPVVPDAIISKAEDYLTLQFSEPEKPWEEQQKLRSDSPERTVQYSTDQTNWTNINSTAVSWPNEGGSVQVDLKKANLQSEQGIGYFRINFPDADGTSNILGVMLDELPDGAPQEVNVTFTIDGLPPFTQSTTCLTPVAEPAEPVRSGYTFDGWYTDASFTEIWDFKNIVPQDMTLYGKWTSDSPSGPSTPTGNEKVEQTSIRAVAMSNGILVSGLTLGKVLTVYSATGQRLYQAKVTTTEQLIPLLQDNMYILVHNEEHLKVLK</sequence>
<protein>
    <submittedName>
        <fullName evidence="3">InlB B-repeat-containing protein</fullName>
    </submittedName>
</protein>
<keyword evidence="6" id="KW-1185">Reference proteome</keyword>
<dbReference type="Pfam" id="PF09479">
    <property type="entry name" value="Flg_new"/>
    <property type="match status" value="1"/>
</dbReference>
<evidence type="ECO:0000313" key="4">
    <source>
        <dbReference type="EMBL" id="RDU51007.1"/>
    </source>
</evidence>
<dbReference type="InterPro" id="IPR042229">
    <property type="entry name" value="Listeria/Bacterioides_rpt_sf"/>
</dbReference>
<dbReference type="GO" id="GO:0030313">
    <property type="term" value="C:cell envelope"/>
    <property type="evidence" value="ECO:0007669"/>
    <property type="project" value="UniProtKB-SubCell"/>
</dbReference>
<evidence type="ECO:0000313" key="5">
    <source>
        <dbReference type="Proteomes" id="UP000256321"/>
    </source>
</evidence>
<feature type="region of interest" description="Disordered" evidence="2">
    <location>
        <begin position="1354"/>
        <end position="1373"/>
    </location>
</feature>
<evidence type="ECO:0000313" key="3">
    <source>
        <dbReference type="EMBL" id="MBC8600379.1"/>
    </source>
</evidence>
<organism evidence="4 5">
    <name type="scientific">Parabacteroides acidifaciens</name>
    <dbReference type="NCBI Taxonomy" id="2290935"/>
    <lineage>
        <taxon>Bacteria</taxon>
        <taxon>Pseudomonadati</taxon>
        <taxon>Bacteroidota</taxon>
        <taxon>Bacteroidia</taxon>
        <taxon>Bacteroidales</taxon>
        <taxon>Tannerellaceae</taxon>
        <taxon>Parabacteroides</taxon>
    </lineage>
</organism>
<dbReference type="RefSeq" id="WP_115497917.1">
    <property type="nucleotide sequence ID" value="NZ_JACRTI010000002.1"/>
</dbReference>
<reference evidence="4 5" key="1">
    <citation type="submission" date="2018-07" db="EMBL/GenBank/DDBJ databases">
        <title>Parabacteroides acidifaciens nov. sp., isolated from human feces.</title>
        <authorList>
            <person name="Wang Y.J."/>
        </authorList>
    </citation>
    <scope>NUCLEOTIDE SEQUENCE [LARGE SCALE GENOMIC DNA]</scope>
    <source>
        <strain evidence="4 5">426-9</strain>
    </source>
</reference>
<dbReference type="Gene3D" id="2.60.40.4270">
    <property type="entry name" value="Listeria-Bacteroides repeat domain"/>
    <property type="match status" value="1"/>
</dbReference>
<reference evidence="3 6" key="2">
    <citation type="submission" date="2020-08" db="EMBL/GenBank/DDBJ databases">
        <title>Genome public.</title>
        <authorList>
            <person name="Liu C."/>
            <person name="Sun Q."/>
        </authorList>
    </citation>
    <scope>NUCLEOTIDE SEQUENCE [LARGE SCALE GENOMIC DNA]</scope>
    <source>
        <strain evidence="3 6">426_9</strain>
    </source>
</reference>
<evidence type="ECO:0000256" key="2">
    <source>
        <dbReference type="SAM" id="MobiDB-lite"/>
    </source>
</evidence>
<evidence type="ECO:0000313" key="6">
    <source>
        <dbReference type="Proteomes" id="UP000629596"/>
    </source>
</evidence>
<dbReference type="Proteomes" id="UP000256321">
    <property type="component" value="Unassembled WGS sequence"/>
</dbReference>
<dbReference type="NCBIfam" id="TIGR02543">
    <property type="entry name" value="List_Bact_rpt"/>
    <property type="match status" value="1"/>
</dbReference>
<dbReference type="EMBL" id="QREV01000002">
    <property type="protein sequence ID" value="RDU51007.1"/>
    <property type="molecule type" value="Genomic_DNA"/>
</dbReference>
<accession>A0A3D8HK81</accession>
<dbReference type="InterPro" id="IPR013378">
    <property type="entry name" value="InlB-like_B-rpt"/>
</dbReference>
<feature type="compositionally biased region" description="Polar residues" evidence="2">
    <location>
        <begin position="1364"/>
        <end position="1373"/>
    </location>
</feature>
<name>A0A3D8HK81_9BACT</name>
<gene>
    <name evidence="4" type="ORF">DWU89_01445</name>
    <name evidence="3" type="ORF">H8784_01430</name>
</gene>
<evidence type="ECO:0000256" key="1">
    <source>
        <dbReference type="ARBA" id="ARBA00004196"/>
    </source>
</evidence>
<dbReference type="Proteomes" id="UP000629596">
    <property type="component" value="Unassembled WGS sequence"/>
</dbReference>